<dbReference type="EMBL" id="CP007514">
    <property type="protein sequence ID" value="AHY46114.1"/>
    <property type="molecule type" value="Genomic_DNA"/>
</dbReference>
<dbReference type="InterPro" id="IPR014721">
    <property type="entry name" value="Ribsml_uS5_D2-typ_fold_subgr"/>
</dbReference>
<evidence type="ECO:0000256" key="1">
    <source>
        <dbReference type="ARBA" id="ARBA00022679"/>
    </source>
</evidence>
<dbReference type="KEGG" id="rrd:RradSPS_0831"/>
<dbReference type="Pfam" id="PF00288">
    <property type="entry name" value="GHMP_kinases_N"/>
    <property type="match status" value="1"/>
</dbReference>
<keyword evidence="1" id="KW-0808">Transferase</keyword>
<gene>
    <name evidence="6" type="ORF">RradSPS_0831</name>
</gene>
<feature type="compositionally biased region" description="Basic residues" evidence="3">
    <location>
        <begin position="26"/>
        <end position="36"/>
    </location>
</feature>
<evidence type="ECO:0000256" key="3">
    <source>
        <dbReference type="SAM" id="MobiDB-lite"/>
    </source>
</evidence>
<dbReference type="Proteomes" id="UP000025229">
    <property type="component" value="Chromosome"/>
</dbReference>
<keyword evidence="2" id="KW-0418">Kinase</keyword>
<reference evidence="6 7" key="1">
    <citation type="submission" date="2014-03" db="EMBL/GenBank/DDBJ databases">
        <title>Complete genome sequence of the Radio-Resistant Rubrobacter radiotolerans RSPS-4.</title>
        <authorList>
            <person name="Egas C.C."/>
            <person name="Barroso C.C."/>
            <person name="Froufe H.J.C."/>
            <person name="Pacheco J.J."/>
            <person name="Albuquerque L.L."/>
            <person name="da Costa M.M.S."/>
        </authorList>
    </citation>
    <scope>NUCLEOTIDE SEQUENCE [LARGE SCALE GENOMIC DNA]</scope>
    <source>
        <strain evidence="6 7">RSPS-4</strain>
    </source>
</reference>
<evidence type="ECO:0000256" key="2">
    <source>
        <dbReference type="ARBA" id="ARBA00022777"/>
    </source>
</evidence>
<dbReference type="GO" id="GO:0016301">
    <property type="term" value="F:kinase activity"/>
    <property type="evidence" value="ECO:0007669"/>
    <property type="project" value="UniProtKB-KW"/>
</dbReference>
<dbReference type="HOGENOM" id="CLU_056896_1_0_11"/>
<protein>
    <submittedName>
        <fullName evidence="6">Protein involved in propanediol utilization and related proteins (Includes coumermycin biosynthetic protein)</fullName>
    </submittedName>
</protein>
<dbReference type="InterPro" id="IPR006204">
    <property type="entry name" value="GHMP_kinase_N_dom"/>
</dbReference>
<feature type="domain" description="GHMP kinase C-terminal" evidence="5">
    <location>
        <begin position="270"/>
        <end position="350"/>
    </location>
</feature>
<sequence>MYRTRWAGASCRLTASEGSTGTFSARRTRRSRRARRQPACSSPGSRSCCGAATRSRATAGRTVPEGFGTCGAHFGEVLQGAFRDRVGTLRPALVTLPAPGFQSQVRFTSGGEGVRVRSACGDRRSFEKVLRAVEGAAARWSPDGKTGGEVLVSGGVPRGWGMGSSTGEVVAALRAVAAAFGARPSAAELARLAVRAEGASDPLMFDLAAASPLFDGRRGETLEEFGPLPPLLVVGFNAGPPEGVATDDLAPLLYGERELRLFESLRARLARALLEGDAGAVGEVATQSARINARHRPLAGFPEAVDLAHRSGACGVSVAHSGTVIGLLFDPFSRESDPDAAASRLREVGREVVRFRTDGGESGGPPEAQNLPRRRTRSSR</sequence>
<dbReference type="Gene3D" id="3.30.230.10">
    <property type="match status" value="1"/>
</dbReference>
<dbReference type="AlphaFoldDB" id="A0A023X242"/>
<evidence type="ECO:0000313" key="7">
    <source>
        <dbReference type="Proteomes" id="UP000025229"/>
    </source>
</evidence>
<dbReference type="InterPro" id="IPR013750">
    <property type="entry name" value="GHMP_kinase_C_dom"/>
</dbReference>
<dbReference type="eggNOG" id="COG4542">
    <property type="taxonomic scope" value="Bacteria"/>
</dbReference>
<feature type="domain" description="GHMP kinase N-terminal" evidence="4">
    <location>
        <begin position="129"/>
        <end position="201"/>
    </location>
</feature>
<dbReference type="Pfam" id="PF08544">
    <property type="entry name" value="GHMP_kinases_C"/>
    <property type="match status" value="1"/>
</dbReference>
<accession>A0A023X242</accession>
<feature type="region of interest" description="Disordered" evidence="3">
    <location>
        <begin position="355"/>
        <end position="380"/>
    </location>
</feature>
<organism evidence="6 7">
    <name type="scientific">Rubrobacter radiotolerans</name>
    <name type="common">Arthrobacter radiotolerans</name>
    <dbReference type="NCBI Taxonomy" id="42256"/>
    <lineage>
        <taxon>Bacteria</taxon>
        <taxon>Bacillati</taxon>
        <taxon>Actinomycetota</taxon>
        <taxon>Rubrobacteria</taxon>
        <taxon>Rubrobacterales</taxon>
        <taxon>Rubrobacteraceae</taxon>
        <taxon>Rubrobacter</taxon>
    </lineage>
</organism>
<dbReference type="SUPFAM" id="SSF54211">
    <property type="entry name" value="Ribosomal protein S5 domain 2-like"/>
    <property type="match status" value="1"/>
</dbReference>
<evidence type="ECO:0000259" key="5">
    <source>
        <dbReference type="Pfam" id="PF08544"/>
    </source>
</evidence>
<evidence type="ECO:0000313" key="6">
    <source>
        <dbReference type="EMBL" id="AHY46114.1"/>
    </source>
</evidence>
<dbReference type="InterPro" id="IPR020568">
    <property type="entry name" value="Ribosomal_Su5_D2-typ_SF"/>
</dbReference>
<feature type="region of interest" description="Disordered" evidence="3">
    <location>
        <begin position="16"/>
        <end position="48"/>
    </location>
</feature>
<dbReference type="STRING" id="42256.RradSPS_0831"/>
<dbReference type="GO" id="GO:0005524">
    <property type="term" value="F:ATP binding"/>
    <property type="evidence" value="ECO:0007669"/>
    <property type="project" value="InterPro"/>
</dbReference>
<evidence type="ECO:0000259" key="4">
    <source>
        <dbReference type="Pfam" id="PF00288"/>
    </source>
</evidence>
<proteinExistence type="predicted"/>
<keyword evidence="7" id="KW-1185">Reference proteome</keyword>
<name>A0A023X242_RUBRA</name>